<dbReference type="InterPro" id="IPR052530">
    <property type="entry name" value="NAD(P)H_nitroreductase"/>
</dbReference>
<dbReference type="Proteomes" id="UP000192756">
    <property type="component" value="Unassembled WGS sequence"/>
</dbReference>
<dbReference type="PIRSF" id="PIRSF000232">
    <property type="entry name" value="YdjA"/>
    <property type="match status" value="1"/>
</dbReference>
<evidence type="ECO:0000256" key="8">
    <source>
        <dbReference type="PIRSR" id="PIRSR000232-1"/>
    </source>
</evidence>
<organism evidence="10 11">
    <name type="scientific">Pedobacter africanus</name>
    <dbReference type="NCBI Taxonomy" id="151894"/>
    <lineage>
        <taxon>Bacteria</taxon>
        <taxon>Pseudomonadati</taxon>
        <taxon>Bacteroidota</taxon>
        <taxon>Sphingobacteriia</taxon>
        <taxon>Sphingobacteriales</taxon>
        <taxon>Sphingobacteriaceae</taxon>
        <taxon>Pedobacter</taxon>
    </lineage>
</organism>
<evidence type="ECO:0000256" key="3">
    <source>
        <dbReference type="ARBA" id="ARBA00022643"/>
    </source>
</evidence>
<evidence type="ECO:0000256" key="4">
    <source>
        <dbReference type="ARBA" id="ARBA00022857"/>
    </source>
</evidence>
<dbReference type="InterPro" id="IPR029479">
    <property type="entry name" value="Nitroreductase"/>
</dbReference>
<evidence type="ECO:0000256" key="2">
    <source>
        <dbReference type="ARBA" id="ARBA00022630"/>
    </source>
</evidence>
<gene>
    <name evidence="10" type="ORF">SAMN04488524_4292</name>
</gene>
<dbReference type="EC" id="1.-.-.-" evidence="7"/>
<dbReference type="InterPro" id="IPR000415">
    <property type="entry name" value="Nitroreductase-like"/>
</dbReference>
<evidence type="ECO:0000256" key="7">
    <source>
        <dbReference type="PIRNR" id="PIRNR000232"/>
    </source>
</evidence>
<comment type="cofactor">
    <cofactor evidence="8">
        <name>FMN</name>
        <dbReference type="ChEBI" id="CHEBI:58210"/>
    </cofactor>
    <text evidence="8">Binds 1 FMN per subunit.</text>
</comment>
<accession>A0A1W2DYV8</accession>
<dbReference type="EMBL" id="FWXT01000004">
    <property type="protein sequence ID" value="SMD02735.1"/>
    <property type="molecule type" value="Genomic_DNA"/>
</dbReference>
<comment type="similarity">
    <text evidence="1 7">Belongs to the nitroreductase family.</text>
</comment>
<evidence type="ECO:0000256" key="5">
    <source>
        <dbReference type="ARBA" id="ARBA00023002"/>
    </source>
</evidence>
<dbReference type="SUPFAM" id="SSF55469">
    <property type="entry name" value="FMN-dependent nitroreductase-like"/>
    <property type="match status" value="1"/>
</dbReference>
<evidence type="ECO:0000313" key="11">
    <source>
        <dbReference type="Proteomes" id="UP000192756"/>
    </source>
</evidence>
<evidence type="ECO:0000259" key="9">
    <source>
        <dbReference type="Pfam" id="PF00881"/>
    </source>
</evidence>
<name>A0A1W2DYV8_9SPHI</name>
<feature type="binding site" evidence="8">
    <location>
        <position position="55"/>
    </location>
    <ligand>
        <name>FMN</name>
        <dbReference type="ChEBI" id="CHEBI:58210"/>
        <note>ligand shared between dimeric partners</note>
    </ligand>
</feature>
<evidence type="ECO:0000256" key="6">
    <source>
        <dbReference type="ARBA" id="ARBA00023027"/>
    </source>
</evidence>
<keyword evidence="5 7" id="KW-0560">Oxidoreductase</keyword>
<evidence type="ECO:0000313" key="10">
    <source>
        <dbReference type="EMBL" id="SMD02735.1"/>
    </source>
</evidence>
<protein>
    <recommendedName>
        <fullName evidence="7">Putative NAD(P)H nitroreductase</fullName>
        <ecNumber evidence="7">1.-.-.-</ecNumber>
    </recommendedName>
</protein>
<feature type="binding site" description="in other chain" evidence="8">
    <location>
        <begin position="150"/>
        <end position="152"/>
    </location>
    <ligand>
        <name>FMN</name>
        <dbReference type="ChEBI" id="CHEBI:58210"/>
        <note>ligand shared between dimeric partners</note>
    </ligand>
</feature>
<keyword evidence="3 7" id="KW-0288">FMN</keyword>
<dbReference type="PANTHER" id="PTHR43821">
    <property type="entry name" value="NAD(P)H NITROREDUCTASE YDJA-RELATED"/>
    <property type="match status" value="1"/>
</dbReference>
<feature type="binding site" description="in other chain" evidence="8">
    <location>
        <begin position="24"/>
        <end position="26"/>
    </location>
    <ligand>
        <name>FMN</name>
        <dbReference type="ChEBI" id="CHEBI:58210"/>
        <note>ligand shared between dimeric partners</note>
    </ligand>
</feature>
<keyword evidence="2 7" id="KW-0285">Flavoprotein</keyword>
<dbReference type="InterPro" id="IPR026021">
    <property type="entry name" value="YdjA-like"/>
</dbReference>
<keyword evidence="6 7" id="KW-0520">NAD</keyword>
<feature type="domain" description="Nitroreductase" evidence="9">
    <location>
        <begin position="21"/>
        <end position="179"/>
    </location>
</feature>
<dbReference type="RefSeq" id="WP_235012635.1">
    <property type="nucleotide sequence ID" value="NZ_FWXT01000004.1"/>
</dbReference>
<dbReference type="Gene3D" id="3.40.109.10">
    <property type="entry name" value="NADH Oxidase"/>
    <property type="match status" value="1"/>
</dbReference>
<evidence type="ECO:0000256" key="1">
    <source>
        <dbReference type="ARBA" id="ARBA00007118"/>
    </source>
</evidence>
<reference evidence="11" key="1">
    <citation type="submission" date="2017-04" db="EMBL/GenBank/DDBJ databases">
        <authorList>
            <person name="Varghese N."/>
            <person name="Submissions S."/>
        </authorList>
    </citation>
    <scope>NUCLEOTIDE SEQUENCE [LARGE SCALE GENOMIC DNA]</scope>
    <source>
        <strain evidence="11">DSM 12126</strain>
    </source>
</reference>
<keyword evidence="4 7" id="KW-0521">NADP</keyword>
<dbReference type="AlphaFoldDB" id="A0A1W2DYV8"/>
<dbReference type="GO" id="GO:0016491">
    <property type="term" value="F:oxidoreductase activity"/>
    <property type="evidence" value="ECO:0007669"/>
    <property type="project" value="UniProtKB-UniRule"/>
</dbReference>
<dbReference type="CDD" id="cd02135">
    <property type="entry name" value="YdjA-like"/>
    <property type="match status" value="1"/>
</dbReference>
<proteinExistence type="inferred from homology"/>
<keyword evidence="11" id="KW-1185">Reference proteome</keyword>
<dbReference type="PANTHER" id="PTHR43821:SF1">
    <property type="entry name" value="NAD(P)H NITROREDUCTASE YDJA-RELATED"/>
    <property type="match status" value="1"/>
</dbReference>
<sequence length="201" mass="23194">MESVTKNVMENKEITILSNIIKRRRSIFPVSYTQEEVPVEVIRQILESANYAPTHKLTEPWRFIVFRNEGKIKLGQELARLYKESTPLNQFLQKKYDSITEKAEQAGCIITLNAKLHSDKIPEWEELAALACAVQNMALTAEALQVGAYWSSPGMIADLKEYLNLGEHEKCFGLFYMGYHNEEPREAKRTPIEEKIKWVES</sequence>
<dbReference type="Pfam" id="PF00881">
    <property type="entry name" value="Nitroreductase"/>
    <property type="match status" value="1"/>
</dbReference>
<dbReference type="STRING" id="151894.SAMN04488524_4292"/>